<accession>A7E574</accession>
<dbReference type="KEGG" id="ssl:SS1G_00448"/>
<evidence type="ECO:0000313" key="1">
    <source>
        <dbReference type="EMBL" id="EDN91046.1"/>
    </source>
</evidence>
<protein>
    <submittedName>
        <fullName evidence="1">Uncharacterized protein</fullName>
    </submittedName>
</protein>
<dbReference type="InParanoid" id="A7E574"/>
<evidence type="ECO:0000313" key="2">
    <source>
        <dbReference type="Proteomes" id="UP000001312"/>
    </source>
</evidence>
<keyword evidence="2" id="KW-1185">Reference proteome</keyword>
<gene>
    <name evidence="1" type="ORF">SS1G_00448</name>
</gene>
<reference evidence="2" key="1">
    <citation type="journal article" date="2011" name="PLoS Genet.">
        <title>Genomic analysis of the necrotrophic fungal pathogens Sclerotinia sclerotiorum and Botrytis cinerea.</title>
        <authorList>
            <person name="Amselem J."/>
            <person name="Cuomo C.A."/>
            <person name="van Kan J.A."/>
            <person name="Viaud M."/>
            <person name="Benito E.P."/>
            <person name="Couloux A."/>
            <person name="Coutinho P.M."/>
            <person name="de Vries R.P."/>
            <person name="Dyer P.S."/>
            <person name="Fillinger S."/>
            <person name="Fournier E."/>
            <person name="Gout L."/>
            <person name="Hahn M."/>
            <person name="Kohn L."/>
            <person name="Lapalu N."/>
            <person name="Plummer K.M."/>
            <person name="Pradier J.M."/>
            <person name="Quevillon E."/>
            <person name="Sharon A."/>
            <person name="Simon A."/>
            <person name="ten Have A."/>
            <person name="Tudzynski B."/>
            <person name="Tudzynski P."/>
            <person name="Wincker P."/>
            <person name="Andrew M."/>
            <person name="Anthouard V."/>
            <person name="Beever R.E."/>
            <person name="Beffa R."/>
            <person name="Benoit I."/>
            <person name="Bouzid O."/>
            <person name="Brault B."/>
            <person name="Chen Z."/>
            <person name="Choquer M."/>
            <person name="Collemare J."/>
            <person name="Cotton P."/>
            <person name="Danchin E.G."/>
            <person name="Da Silva C."/>
            <person name="Gautier A."/>
            <person name="Giraud C."/>
            <person name="Giraud T."/>
            <person name="Gonzalez C."/>
            <person name="Grossetete S."/>
            <person name="Guldener U."/>
            <person name="Henrissat B."/>
            <person name="Howlett B.J."/>
            <person name="Kodira C."/>
            <person name="Kretschmer M."/>
            <person name="Lappartient A."/>
            <person name="Leroch M."/>
            <person name="Levis C."/>
            <person name="Mauceli E."/>
            <person name="Neuveglise C."/>
            <person name="Oeser B."/>
            <person name="Pearson M."/>
            <person name="Poulain J."/>
            <person name="Poussereau N."/>
            <person name="Quesneville H."/>
            <person name="Rascle C."/>
            <person name="Schumacher J."/>
            <person name="Segurens B."/>
            <person name="Sexton A."/>
            <person name="Silva E."/>
            <person name="Sirven C."/>
            <person name="Soanes D.M."/>
            <person name="Talbot N.J."/>
            <person name="Templeton M."/>
            <person name="Yandava C."/>
            <person name="Yarden O."/>
            <person name="Zeng Q."/>
            <person name="Rollins J.A."/>
            <person name="Lebrun M.H."/>
            <person name="Dickman M."/>
        </authorList>
    </citation>
    <scope>NUCLEOTIDE SEQUENCE [LARGE SCALE GENOMIC DNA]</scope>
    <source>
        <strain evidence="2">ATCC 18683 / 1980 / Ss-1</strain>
    </source>
</reference>
<dbReference type="RefSeq" id="XP_001598360.1">
    <property type="nucleotide sequence ID" value="XM_001598310.1"/>
</dbReference>
<name>A7E574_SCLS1</name>
<sequence length="50" mass="5627">MSELTSSFSSLDEASLDLPKGLLTPSSHKTGPIWYKDATREEEKCARRQE</sequence>
<dbReference type="EMBL" id="CH476621">
    <property type="protein sequence ID" value="EDN91046.1"/>
    <property type="molecule type" value="Genomic_DNA"/>
</dbReference>
<dbReference type="GeneID" id="5494222"/>
<dbReference type="Proteomes" id="UP000001312">
    <property type="component" value="Unassembled WGS sequence"/>
</dbReference>
<dbReference type="HOGENOM" id="CLU_3125901_0_0_1"/>
<proteinExistence type="predicted"/>
<organism evidence="1 2">
    <name type="scientific">Sclerotinia sclerotiorum (strain ATCC 18683 / 1980 / Ss-1)</name>
    <name type="common">White mold</name>
    <name type="synonym">Whetzelinia sclerotiorum</name>
    <dbReference type="NCBI Taxonomy" id="665079"/>
    <lineage>
        <taxon>Eukaryota</taxon>
        <taxon>Fungi</taxon>
        <taxon>Dikarya</taxon>
        <taxon>Ascomycota</taxon>
        <taxon>Pezizomycotina</taxon>
        <taxon>Leotiomycetes</taxon>
        <taxon>Helotiales</taxon>
        <taxon>Sclerotiniaceae</taxon>
        <taxon>Sclerotinia</taxon>
    </lineage>
</organism>
<dbReference type="AlphaFoldDB" id="A7E574"/>